<name>A0A1H3SWR7_9ACTN</name>
<dbReference type="STRING" id="137265.SAMN05421684_4889"/>
<dbReference type="OrthoDB" id="6264127at2"/>
<accession>A0A1H3SWR7</accession>
<keyword evidence="2" id="KW-1185">Reference proteome</keyword>
<sequence>MTLRAWWDPQWYNCDAHLRVGDRDTFAFYWDEDVAVDDARIGFDPHPERLFRTRPGFDLVFANSVGRAWHYQRATVESIEHATFGPLNEVDTAGFGEYHFRFHDGRWVTLEAEQGPGAVNGTSEGFPVEAIDPDWIHTSGWALVVVLADVTEA</sequence>
<dbReference type="Proteomes" id="UP000199632">
    <property type="component" value="Unassembled WGS sequence"/>
</dbReference>
<reference evidence="2" key="1">
    <citation type="submission" date="2016-10" db="EMBL/GenBank/DDBJ databases">
        <authorList>
            <person name="Varghese N."/>
            <person name="Submissions S."/>
        </authorList>
    </citation>
    <scope>NUCLEOTIDE SEQUENCE [LARGE SCALE GENOMIC DNA]</scope>
    <source>
        <strain evidence="2">DSM 44718</strain>
    </source>
</reference>
<proteinExistence type="predicted"/>
<gene>
    <name evidence="1" type="ORF">SAMN05421684_4889</name>
</gene>
<evidence type="ECO:0000313" key="2">
    <source>
        <dbReference type="Proteomes" id="UP000199632"/>
    </source>
</evidence>
<dbReference type="AlphaFoldDB" id="A0A1H3SWR7"/>
<protein>
    <submittedName>
        <fullName evidence="1">Uncharacterized protein</fullName>
    </submittedName>
</protein>
<organism evidence="1 2">
    <name type="scientific">Asanoa ishikariensis</name>
    <dbReference type="NCBI Taxonomy" id="137265"/>
    <lineage>
        <taxon>Bacteria</taxon>
        <taxon>Bacillati</taxon>
        <taxon>Actinomycetota</taxon>
        <taxon>Actinomycetes</taxon>
        <taxon>Micromonosporales</taxon>
        <taxon>Micromonosporaceae</taxon>
        <taxon>Asanoa</taxon>
    </lineage>
</organism>
<evidence type="ECO:0000313" key="1">
    <source>
        <dbReference type="EMBL" id="SDZ42583.1"/>
    </source>
</evidence>
<dbReference type="EMBL" id="FNQB01000003">
    <property type="protein sequence ID" value="SDZ42583.1"/>
    <property type="molecule type" value="Genomic_DNA"/>
</dbReference>
<dbReference type="RefSeq" id="WP_090797789.1">
    <property type="nucleotide sequence ID" value="NZ_BOND01000005.1"/>
</dbReference>